<protein>
    <submittedName>
        <fullName evidence="6">TetR/AcrR family transcriptional regulator</fullName>
    </submittedName>
</protein>
<accession>A0A2T0GYL4</accession>
<feature type="DNA-binding region" description="H-T-H motif" evidence="4">
    <location>
        <begin position="26"/>
        <end position="45"/>
    </location>
</feature>
<proteinExistence type="predicted"/>
<feature type="domain" description="HTH tetR-type" evidence="5">
    <location>
        <begin position="4"/>
        <end position="63"/>
    </location>
</feature>
<dbReference type="STRING" id="1050202.GCA_000384035_03017"/>
<gene>
    <name evidence="6" type="ORF">CEP50_06030</name>
</gene>
<dbReference type="SUPFAM" id="SSF46689">
    <property type="entry name" value="Homeodomain-like"/>
    <property type="match status" value="1"/>
</dbReference>
<dbReference type="Pfam" id="PF00440">
    <property type="entry name" value="TetR_N"/>
    <property type="match status" value="1"/>
</dbReference>
<dbReference type="AlphaFoldDB" id="A0A2T0GYL4"/>
<dbReference type="EMBL" id="PVSR01000005">
    <property type="protein sequence ID" value="PRW64194.1"/>
    <property type="molecule type" value="Genomic_DNA"/>
</dbReference>
<dbReference type="PANTHER" id="PTHR30055:SF234">
    <property type="entry name" value="HTH-TYPE TRANSCRIPTIONAL REGULATOR BETI"/>
    <property type="match status" value="1"/>
</dbReference>
<dbReference type="PROSITE" id="PS50977">
    <property type="entry name" value="HTH_TETR_2"/>
    <property type="match status" value="1"/>
</dbReference>
<dbReference type="InterPro" id="IPR050109">
    <property type="entry name" value="HTH-type_TetR-like_transc_reg"/>
</dbReference>
<dbReference type="RefSeq" id="WP_106112949.1">
    <property type="nucleotide sequence ID" value="NZ_PVSR01000005.1"/>
</dbReference>
<name>A0A2T0GYL4_ACTMO</name>
<dbReference type="PANTHER" id="PTHR30055">
    <property type="entry name" value="HTH-TYPE TRANSCRIPTIONAL REGULATOR RUTR"/>
    <property type="match status" value="1"/>
</dbReference>
<reference evidence="6 7" key="1">
    <citation type="submission" date="2018-03" db="EMBL/GenBank/DDBJ databases">
        <title>Actinopolyspora mortivallis from Sahara, screening for active biomolecules.</title>
        <authorList>
            <person name="Selama O."/>
            <person name="Wellington E.M.H."/>
            <person name="Hacene H."/>
        </authorList>
    </citation>
    <scope>NUCLEOTIDE SEQUENCE [LARGE SCALE GENOMIC DNA]</scope>
    <source>
        <strain evidence="6 7">M5A</strain>
    </source>
</reference>
<evidence type="ECO:0000313" key="7">
    <source>
        <dbReference type="Proteomes" id="UP000239352"/>
    </source>
</evidence>
<evidence type="ECO:0000256" key="1">
    <source>
        <dbReference type="ARBA" id="ARBA00023015"/>
    </source>
</evidence>
<evidence type="ECO:0000256" key="4">
    <source>
        <dbReference type="PROSITE-ProRule" id="PRU00335"/>
    </source>
</evidence>
<keyword evidence="2 4" id="KW-0238">DNA-binding</keyword>
<dbReference type="GO" id="GO:0003700">
    <property type="term" value="F:DNA-binding transcription factor activity"/>
    <property type="evidence" value="ECO:0007669"/>
    <property type="project" value="TreeGrafter"/>
</dbReference>
<evidence type="ECO:0000256" key="2">
    <source>
        <dbReference type="ARBA" id="ARBA00023125"/>
    </source>
</evidence>
<evidence type="ECO:0000256" key="3">
    <source>
        <dbReference type="ARBA" id="ARBA00023163"/>
    </source>
</evidence>
<dbReference type="InterPro" id="IPR009057">
    <property type="entry name" value="Homeodomain-like_sf"/>
</dbReference>
<dbReference type="InParanoid" id="A0A2T0GYL4"/>
<sequence length="199" mass="22425">MSVEQRRDEIVRAALPLLVEHGATLTTRAVAQAAGVAEGTVFRVFADKEELLRACVSEAFRTDEACARIRGIPAEYDVEERLKRAASVLLDYFRRLGRLVHSLSGSGYDVHRHEEVGHDHADHEPEFVRQLLAACVTLTEPDRQCFRVPTETLIRMLFGLVMSMRFDPTAQEDEHTALALRVDVLLRGALAERGPERHR</sequence>
<evidence type="ECO:0000259" key="5">
    <source>
        <dbReference type="PROSITE" id="PS50977"/>
    </source>
</evidence>
<dbReference type="Proteomes" id="UP000239352">
    <property type="component" value="Unassembled WGS sequence"/>
</dbReference>
<keyword evidence="1" id="KW-0805">Transcription regulation</keyword>
<dbReference type="GO" id="GO:0000976">
    <property type="term" value="F:transcription cis-regulatory region binding"/>
    <property type="evidence" value="ECO:0007669"/>
    <property type="project" value="TreeGrafter"/>
</dbReference>
<organism evidence="6 7">
    <name type="scientific">Actinopolyspora mortivallis</name>
    <dbReference type="NCBI Taxonomy" id="33906"/>
    <lineage>
        <taxon>Bacteria</taxon>
        <taxon>Bacillati</taxon>
        <taxon>Actinomycetota</taxon>
        <taxon>Actinomycetes</taxon>
        <taxon>Actinopolysporales</taxon>
        <taxon>Actinopolysporaceae</taxon>
        <taxon>Actinopolyspora</taxon>
    </lineage>
</organism>
<dbReference type="PRINTS" id="PR00455">
    <property type="entry name" value="HTHTETR"/>
</dbReference>
<evidence type="ECO:0000313" key="6">
    <source>
        <dbReference type="EMBL" id="PRW64194.1"/>
    </source>
</evidence>
<dbReference type="InterPro" id="IPR001647">
    <property type="entry name" value="HTH_TetR"/>
</dbReference>
<dbReference type="Gene3D" id="1.10.357.10">
    <property type="entry name" value="Tetracycline Repressor, domain 2"/>
    <property type="match status" value="1"/>
</dbReference>
<keyword evidence="3" id="KW-0804">Transcription</keyword>
<keyword evidence="7" id="KW-1185">Reference proteome</keyword>
<comment type="caution">
    <text evidence="6">The sequence shown here is derived from an EMBL/GenBank/DDBJ whole genome shotgun (WGS) entry which is preliminary data.</text>
</comment>